<proteinExistence type="predicted"/>
<dbReference type="OrthoDB" id="4803763at2"/>
<evidence type="ECO:0000256" key="4">
    <source>
        <dbReference type="ARBA" id="ARBA00022989"/>
    </source>
</evidence>
<dbReference type="InterPro" id="IPR022791">
    <property type="entry name" value="L-PG_synthase/AglD"/>
</dbReference>
<comment type="caution">
    <text evidence="7">The sequence shown here is derived from an EMBL/GenBank/DDBJ whole genome shotgun (WGS) entry which is preliminary data.</text>
</comment>
<evidence type="ECO:0000256" key="6">
    <source>
        <dbReference type="SAM" id="Phobius"/>
    </source>
</evidence>
<dbReference type="GO" id="GO:0005886">
    <property type="term" value="C:plasma membrane"/>
    <property type="evidence" value="ECO:0007669"/>
    <property type="project" value="UniProtKB-SubCell"/>
</dbReference>
<evidence type="ECO:0000256" key="5">
    <source>
        <dbReference type="ARBA" id="ARBA00023136"/>
    </source>
</evidence>
<feature type="transmembrane region" description="Helical" evidence="6">
    <location>
        <begin position="223"/>
        <end position="244"/>
    </location>
</feature>
<evidence type="ECO:0000313" key="8">
    <source>
        <dbReference type="Proteomes" id="UP000194360"/>
    </source>
</evidence>
<keyword evidence="4 6" id="KW-1133">Transmembrane helix</keyword>
<keyword evidence="8" id="KW-1185">Reference proteome</keyword>
<gene>
    <name evidence="7" type="ORF">BG845_05029</name>
</gene>
<evidence type="ECO:0000256" key="3">
    <source>
        <dbReference type="ARBA" id="ARBA00022692"/>
    </source>
</evidence>
<keyword evidence="2" id="KW-1003">Cell membrane</keyword>
<evidence type="ECO:0000256" key="1">
    <source>
        <dbReference type="ARBA" id="ARBA00004651"/>
    </source>
</evidence>
<protein>
    <submittedName>
        <fullName evidence="7">Uncharacterized protein</fullName>
    </submittedName>
</protein>
<dbReference type="RefSeq" id="WP_085915184.1">
    <property type="nucleotide sequence ID" value="NZ_AP018920.1"/>
</dbReference>
<dbReference type="AlphaFoldDB" id="A0A1Y2MNX1"/>
<dbReference type="Proteomes" id="UP000194360">
    <property type="component" value="Unassembled WGS sequence"/>
</dbReference>
<reference evidence="7 8" key="1">
    <citation type="submission" date="2016-09" db="EMBL/GenBank/DDBJ databases">
        <title>Pseudonocardia autotrophica DSM535, a candidate organism with high potential of specific P450 cytochromes.</title>
        <authorList>
            <person name="Grumaz C."/>
            <person name="Vainshtein Y."/>
            <person name="Kirstahler P."/>
            <person name="Sohn K."/>
        </authorList>
    </citation>
    <scope>NUCLEOTIDE SEQUENCE [LARGE SCALE GENOMIC DNA]</scope>
    <source>
        <strain evidence="7 8">DSM 535</strain>
    </source>
</reference>
<evidence type="ECO:0000313" key="7">
    <source>
        <dbReference type="EMBL" id="OSY36946.1"/>
    </source>
</evidence>
<keyword evidence="3 6" id="KW-0812">Transmembrane</keyword>
<feature type="transmembrane region" description="Helical" evidence="6">
    <location>
        <begin position="7"/>
        <end position="25"/>
    </location>
</feature>
<organism evidence="7 8">
    <name type="scientific">Pseudonocardia autotrophica</name>
    <name type="common">Amycolata autotrophica</name>
    <name type="synonym">Nocardia autotrophica</name>
    <dbReference type="NCBI Taxonomy" id="2074"/>
    <lineage>
        <taxon>Bacteria</taxon>
        <taxon>Bacillati</taxon>
        <taxon>Actinomycetota</taxon>
        <taxon>Actinomycetes</taxon>
        <taxon>Pseudonocardiales</taxon>
        <taxon>Pseudonocardiaceae</taxon>
        <taxon>Pseudonocardia</taxon>
    </lineage>
</organism>
<dbReference type="EMBL" id="MIGB01000034">
    <property type="protein sequence ID" value="OSY36946.1"/>
    <property type="molecule type" value="Genomic_DNA"/>
</dbReference>
<keyword evidence="5 6" id="KW-0472">Membrane</keyword>
<feature type="transmembrane region" description="Helical" evidence="6">
    <location>
        <begin position="192"/>
        <end position="211"/>
    </location>
</feature>
<evidence type="ECO:0000256" key="2">
    <source>
        <dbReference type="ARBA" id="ARBA00022475"/>
    </source>
</evidence>
<feature type="transmembrane region" description="Helical" evidence="6">
    <location>
        <begin position="128"/>
        <end position="161"/>
    </location>
</feature>
<name>A0A1Y2MNX1_PSEAH</name>
<sequence>MSAAAGVLLRVAVTIGVLALLATQLGTTELLHGLRSLTPAVLAVALLLGLVATVCTALRWYVVARGIGAPVPLGTAVADTYRAQLLNSVLPAGLLGDAHRAVAHGLPTAGGRAGFRAVVLERAGGQLVVLLGCLALLAVVTGHPTALLVPVLLVVIVVVLYRTRTGPGAQPGLRGWFDDVRIVLLSRDRGPAVVALSLIGLGCHLALFVVAARTAGVDAPLPVLLPLLVLGLLAMVIPLNVGGWGPREGVTAGMFGAAALDPAAGFATAVLFGLLSLVGCLPGVLALTRSWWGHPVQRTDTVPDRRAP</sequence>
<dbReference type="PANTHER" id="PTHR40277">
    <property type="entry name" value="BLL5419 PROTEIN"/>
    <property type="match status" value="1"/>
</dbReference>
<dbReference type="PANTHER" id="PTHR40277:SF1">
    <property type="entry name" value="BLL5419 PROTEIN"/>
    <property type="match status" value="1"/>
</dbReference>
<dbReference type="Pfam" id="PF03706">
    <property type="entry name" value="LPG_synthase_TM"/>
    <property type="match status" value="1"/>
</dbReference>
<accession>A0A1Y2MNX1</accession>
<comment type="subcellular location">
    <subcellularLocation>
        <location evidence="1">Cell membrane</location>
        <topology evidence="1">Multi-pass membrane protein</topology>
    </subcellularLocation>
</comment>
<feature type="transmembrane region" description="Helical" evidence="6">
    <location>
        <begin position="37"/>
        <end position="62"/>
    </location>
</feature>
<dbReference type="STRING" id="2074.BG845_05029"/>
<feature type="transmembrane region" description="Helical" evidence="6">
    <location>
        <begin position="264"/>
        <end position="288"/>
    </location>
</feature>